<feature type="region of interest" description="Disordered" evidence="1">
    <location>
        <begin position="74"/>
        <end position="153"/>
    </location>
</feature>
<gene>
    <name evidence="2" type="ORF">NDU88_004593</name>
</gene>
<organism evidence="2 3">
    <name type="scientific">Pleurodeles waltl</name>
    <name type="common">Iberian ribbed newt</name>
    <dbReference type="NCBI Taxonomy" id="8319"/>
    <lineage>
        <taxon>Eukaryota</taxon>
        <taxon>Metazoa</taxon>
        <taxon>Chordata</taxon>
        <taxon>Craniata</taxon>
        <taxon>Vertebrata</taxon>
        <taxon>Euteleostomi</taxon>
        <taxon>Amphibia</taxon>
        <taxon>Batrachia</taxon>
        <taxon>Caudata</taxon>
        <taxon>Salamandroidea</taxon>
        <taxon>Salamandridae</taxon>
        <taxon>Pleurodelinae</taxon>
        <taxon>Pleurodeles</taxon>
    </lineage>
</organism>
<proteinExistence type="predicted"/>
<feature type="compositionally biased region" description="Acidic residues" evidence="1">
    <location>
        <begin position="102"/>
        <end position="117"/>
    </location>
</feature>
<evidence type="ECO:0000256" key="1">
    <source>
        <dbReference type="SAM" id="MobiDB-lite"/>
    </source>
</evidence>
<dbReference type="Proteomes" id="UP001066276">
    <property type="component" value="Chromosome 10"/>
</dbReference>
<dbReference type="AlphaFoldDB" id="A0AAV7M7J0"/>
<comment type="caution">
    <text evidence="2">The sequence shown here is derived from an EMBL/GenBank/DDBJ whole genome shotgun (WGS) entry which is preliminary data.</text>
</comment>
<protein>
    <submittedName>
        <fullName evidence="2">Uncharacterized protein</fullName>
    </submittedName>
</protein>
<evidence type="ECO:0000313" key="2">
    <source>
        <dbReference type="EMBL" id="KAJ1099492.1"/>
    </source>
</evidence>
<dbReference type="EMBL" id="JANPWB010000014">
    <property type="protein sequence ID" value="KAJ1099492.1"/>
    <property type="molecule type" value="Genomic_DNA"/>
</dbReference>
<reference evidence="2" key="1">
    <citation type="journal article" date="2022" name="bioRxiv">
        <title>Sequencing and chromosome-scale assembly of the giantPleurodeles waltlgenome.</title>
        <authorList>
            <person name="Brown T."/>
            <person name="Elewa A."/>
            <person name="Iarovenko S."/>
            <person name="Subramanian E."/>
            <person name="Araus A.J."/>
            <person name="Petzold A."/>
            <person name="Susuki M."/>
            <person name="Suzuki K.-i.T."/>
            <person name="Hayashi T."/>
            <person name="Toyoda A."/>
            <person name="Oliveira C."/>
            <person name="Osipova E."/>
            <person name="Leigh N.D."/>
            <person name="Simon A."/>
            <person name="Yun M.H."/>
        </authorList>
    </citation>
    <scope>NUCLEOTIDE SEQUENCE</scope>
    <source>
        <strain evidence="2">20211129_DDA</strain>
        <tissue evidence="2">Liver</tissue>
    </source>
</reference>
<feature type="compositionally biased region" description="Basic residues" evidence="1">
    <location>
        <begin position="188"/>
        <end position="199"/>
    </location>
</feature>
<name>A0AAV7M7J0_PLEWA</name>
<keyword evidence="3" id="KW-1185">Reference proteome</keyword>
<sequence length="199" mass="21910">MARARSALRENESAYDRESVPVCRIGGGIASGGNVTGDIGLVGLLNPLRLSHDRANREVPGALLKASRCCDATKRNQKVSRVPEEDGEEEDTEEGSKRENVEESAEGEDEDGEEDSYTDASGRGRTAGEDEEKIACYALTEEHKESSEQVQHWHPTTWRDVAGAGTCLYMDLKQLLGTSERTSWGTRKGQRKGKKRDKI</sequence>
<feature type="region of interest" description="Disordered" evidence="1">
    <location>
        <begin position="178"/>
        <end position="199"/>
    </location>
</feature>
<evidence type="ECO:0000313" key="3">
    <source>
        <dbReference type="Proteomes" id="UP001066276"/>
    </source>
</evidence>
<accession>A0AAV7M7J0</accession>